<accession>A0A839INC3</accession>
<keyword evidence="3" id="KW-1185">Reference proteome</keyword>
<dbReference type="Proteomes" id="UP000565262">
    <property type="component" value="Unassembled WGS sequence"/>
</dbReference>
<dbReference type="AlphaFoldDB" id="A0A839INC3"/>
<evidence type="ECO:0000259" key="1">
    <source>
        <dbReference type="Pfam" id="PF13699"/>
    </source>
</evidence>
<dbReference type="InterPro" id="IPR025295">
    <property type="entry name" value="eCIS_core_dom"/>
</dbReference>
<dbReference type="EMBL" id="JACJFM010000008">
    <property type="protein sequence ID" value="MBB1486725.1"/>
    <property type="molecule type" value="Genomic_DNA"/>
</dbReference>
<proteinExistence type="predicted"/>
<reference evidence="2 3" key="1">
    <citation type="submission" date="2020-08" db="EMBL/GenBank/DDBJ databases">
        <title>Oceanospirillum sp. nov. isolated from marine sediment.</title>
        <authorList>
            <person name="Ji X."/>
        </authorList>
    </citation>
    <scope>NUCLEOTIDE SEQUENCE [LARGE SCALE GENOMIC DNA]</scope>
    <source>
        <strain evidence="2 3">D5</strain>
    </source>
</reference>
<organism evidence="2 3">
    <name type="scientific">Oceanospirillum sediminis</name>
    <dbReference type="NCBI Taxonomy" id="2760088"/>
    <lineage>
        <taxon>Bacteria</taxon>
        <taxon>Pseudomonadati</taxon>
        <taxon>Pseudomonadota</taxon>
        <taxon>Gammaproteobacteria</taxon>
        <taxon>Oceanospirillales</taxon>
        <taxon>Oceanospirillaceae</taxon>
        <taxon>Oceanospirillum</taxon>
    </lineage>
</organism>
<name>A0A839INC3_9GAMM</name>
<dbReference type="Pfam" id="PF13699">
    <property type="entry name" value="eCIS_core"/>
    <property type="match status" value="1"/>
</dbReference>
<protein>
    <submittedName>
        <fullName evidence="2">DUF4157 domain-containing protein</fullName>
    </submittedName>
</protein>
<gene>
    <name evidence="2" type="ORF">H4O21_08900</name>
</gene>
<sequence>MLNKHSTCIQRVRIDTQTSTAVSSANSVIQLQRAHWPKSHTRKEQWHPLPSRLRRGMETITGIDLKPVKVFYNSSKPAQVKAHAYAQGDSIYLAPNQQHHLPHELGHIIQQAMGMVEPTMEIDGVAINDDPELEQQATDLGNLALNLY</sequence>
<dbReference type="RefSeq" id="WP_182808498.1">
    <property type="nucleotide sequence ID" value="NZ_JACJFM010000008.1"/>
</dbReference>
<feature type="domain" description="eCIS core" evidence="1">
    <location>
        <begin position="48"/>
        <end position="114"/>
    </location>
</feature>
<evidence type="ECO:0000313" key="2">
    <source>
        <dbReference type="EMBL" id="MBB1486725.1"/>
    </source>
</evidence>
<comment type="caution">
    <text evidence="2">The sequence shown here is derived from an EMBL/GenBank/DDBJ whole genome shotgun (WGS) entry which is preliminary data.</text>
</comment>
<evidence type="ECO:0000313" key="3">
    <source>
        <dbReference type="Proteomes" id="UP000565262"/>
    </source>
</evidence>